<proteinExistence type="predicted"/>
<name>A0A2N3HT90_9BACT</name>
<dbReference type="Proteomes" id="UP000233535">
    <property type="component" value="Unassembled WGS sequence"/>
</dbReference>
<evidence type="ECO:0000313" key="2">
    <source>
        <dbReference type="EMBL" id="PKQ61272.1"/>
    </source>
</evidence>
<evidence type="ECO:0000256" key="1">
    <source>
        <dbReference type="SAM" id="Phobius"/>
    </source>
</evidence>
<feature type="transmembrane region" description="Helical" evidence="1">
    <location>
        <begin position="123"/>
        <end position="149"/>
    </location>
</feature>
<gene>
    <name evidence="2" type="ORF">BZG02_16700</name>
</gene>
<dbReference type="RefSeq" id="WP_101262868.1">
    <property type="nucleotide sequence ID" value="NZ_MVDD01000016.1"/>
</dbReference>
<organism evidence="2 3">
    <name type="scientific">Labilibaculum filiforme</name>
    <dbReference type="NCBI Taxonomy" id="1940526"/>
    <lineage>
        <taxon>Bacteria</taxon>
        <taxon>Pseudomonadati</taxon>
        <taxon>Bacteroidota</taxon>
        <taxon>Bacteroidia</taxon>
        <taxon>Marinilabiliales</taxon>
        <taxon>Marinifilaceae</taxon>
        <taxon>Labilibaculum</taxon>
    </lineage>
</organism>
<evidence type="ECO:0000313" key="3">
    <source>
        <dbReference type="Proteomes" id="UP000233535"/>
    </source>
</evidence>
<dbReference type="EMBL" id="MVDD01000016">
    <property type="protein sequence ID" value="PKQ61272.1"/>
    <property type="molecule type" value="Genomic_DNA"/>
</dbReference>
<reference evidence="2 3" key="1">
    <citation type="journal article" date="2017" name="Front. Microbiol.">
        <title>Labilibaculum manganireducens gen. nov., sp. nov. and Labilibaculum filiforme sp. nov., Novel Bacteroidetes Isolated from Subsurface Sediments of the Baltic Sea.</title>
        <authorList>
            <person name="Vandieken V."/>
            <person name="Marshall I.P."/>
            <person name="Niemann H."/>
            <person name="Engelen B."/>
            <person name="Cypionka H."/>
        </authorList>
    </citation>
    <scope>NUCLEOTIDE SEQUENCE [LARGE SCALE GENOMIC DNA]</scope>
    <source>
        <strain evidence="2 3">59.16B</strain>
    </source>
</reference>
<keyword evidence="1" id="KW-1133">Transmembrane helix</keyword>
<accession>A0A2N3HT90</accession>
<dbReference type="OrthoDB" id="9848446at2"/>
<feature type="transmembrane region" description="Helical" evidence="1">
    <location>
        <begin position="30"/>
        <end position="51"/>
    </location>
</feature>
<keyword evidence="3" id="KW-1185">Reference proteome</keyword>
<feature type="transmembrane region" description="Helical" evidence="1">
    <location>
        <begin position="79"/>
        <end position="103"/>
    </location>
</feature>
<dbReference type="AlphaFoldDB" id="A0A2N3HT90"/>
<comment type="caution">
    <text evidence="2">The sequence shown here is derived from an EMBL/GenBank/DDBJ whole genome shotgun (WGS) entry which is preliminary data.</text>
</comment>
<keyword evidence="1" id="KW-0812">Transmembrane</keyword>
<protein>
    <submittedName>
        <fullName evidence="2">Uncharacterized protein</fullName>
    </submittedName>
</protein>
<sequence>MVVIVALLYLKDLHFIKTIFTQNIPDHLDFVALGLFLLGGIITFVIGYLLIFKSSQLAKKICKEDFEISLSVYLNYHKVLEISLIIIGLVVLIFQFSSFLSGISQIATHFFENFPMNDQSLTYGIGAVVQYILGFILVTNSTAISTWIIRINRKNLGEN</sequence>
<keyword evidence="1" id="KW-0472">Membrane</keyword>